<dbReference type="RefSeq" id="XP_027201851.1">
    <property type="nucleotide sequence ID" value="XM_027346050.1"/>
</dbReference>
<keyword evidence="1" id="KW-1133">Transmembrane helix</keyword>
<keyword evidence="2" id="KW-1185">Reference proteome</keyword>
<dbReference type="OMA" id="AGHVIEM"/>
<keyword evidence="1" id="KW-0472">Membrane</keyword>
<dbReference type="InParanoid" id="A0A6P6YA70"/>
<feature type="non-terminal residue" evidence="3">
    <location>
        <position position="1"/>
    </location>
</feature>
<feature type="transmembrane region" description="Helical" evidence="1">
    <location>
        <begin position="75"/>
        <end position="95"/>
    </location>
</feature>
<protein>
    <submittedName>
        <fullName evidence="3">Uncharacterized protein LOC113795827</fullName>
    </submittedName>
</protein>
<name>A0A6P6YA70_DERPT</name>
<proteinExistence type="predicted"/>
<organism evidence="2 3">
    <name type="scientific">Dermatophagoides pteronyssinus</name>
    <name type="common">European house dust mite</name>
    <dbReference type="NCBI Taxonomy" id="6956"/>
    <lineage>
        <taxon>Eukaryota</taxon>
        <taxon>Metazoa</taxon>
        <taxon>Ecdysozoa</taxon>
        <taxon>Arthropoda</taxon>
        <taxon>Chelicerata</taxon>
        <taxon>Arachnida</taxon>
        <taxon>Acari</taxon>
        <taxon>Acariformes</taxon>
        <taxon>Sarcoptiformes</taxon>
        <taxon>Astigmata</taxon>
        <taxon>Psoroptidia</taxon>
        <taxon>Analgoidea</taxon>
        <taxon>Pyroglyphidae</taxon>
        <taxon>Dermatophagoidinae</taxon>
        <taxon>Dermatophagoides</taxon>
    </lineage>
</organism>
<evidence type="ECO:0000256" key="1">
    <source>
        <dbReference type="SAM" id="Phobius"/>
    </source>
</evidence>
<evidence type="ECO:0000313" key="3">
    <source>
        <dbReference type="RefSeq" id="XP_027201851.1"/>
    </source>
</evidence>
<gene>
    <name evidence="3" type="primary">LOC113795827</name>
</gene>
<keyword evidence="1" id="KW-0812">Transmembrane</keyword>
<dbReference type="KEGG" id="dpte:113795827"/>
<dbReference type="OrthoDB" id="6507641at2759"/>
<dbReference type="Proteomes" id="UP000515146">
    <property type="component" value="Unplaced"/>
</dbReference>
<feature type="transmembrane region" description="Helical" evidence="1">
    <location>
        <begin position="104"/>
        <end position="125"/>
    </location>
</feature>
<accession>A0A6P6YA70</accession>
<reference evidence="3" key="1">
    <citation type="submission" date="2025-08" db="UniProtKB">
        <authorList>
            <consortium name="RefSeq"/>
        </authorList>
    </citation>
    <scope>IDENTIFICATION</scope>
    <source>
        <strain evidence="3">Airmid</strain>
    </source>
</reference>
<feature type="transmembrane region" description="Helical" evidence="1">
    <location>
        <begin position="184"/>
        <end position="204"/>
    </location>
</feature>
<evidence type="ECO:0000313" key="2">
    <source>
        <dbReference type="Proteomes" id="UP000515146"/>
    </source>
</evidence>
<sequence length="215" mass="25296">CALLLACSIISPYITIHGQLTEMNHKLIKLLENIKYNKHQNNINDLRQLRFYLNEHTRLSHFVLYTDKITWSEALYYYALISIPINVTLMCELIVEDLMTETKFLFITASIIHAVTGAFPFLLLANMSNDFHKLNKYLPEMQLQLKRSQHLRLKIKYDDLYERLNHGKKIAHTFGTLGNLTFRGLFEAFFGYIAAFFLILKVYMNERQIVNNNQQ</sequence>
<dbReference type="AlphaFoldDB" id="A0A6P6YA70"/>